<dbReference type="AlphaFoldDB" id="A0A9D0ZLI4"/>
<dbReference type="InterPro" id="IPR015265">
    <property type="entry name" value="PuR_N"/>
</dbReference>
<dbReference type="InterPro" id="IPR036388">
    <property type="entry name" value="WH-like_DNA-bd_sf"/>
</dbReference>
<dbReference type="InterPro" id="IPR050118">
    <property type="entry name" value="Pur/Pyrimidine_PRTase"/>
</dbReference>
<dbReference type="GO" id="GO:0003677">
    <property type="term" value="F:DNA binding"/>
    <property type="evidence" value="ECO:0007669"/>
    <property type="project" value="UniProtKB-KW"/>
</dbReference>
<evidence type="ECO:0000256" key="2">
    <source>
        <dbReference type="ARBA" id="ARBA00023015"/>
    </source>
</evidence>
<dbReference type="SUPFAM" id="SSF46785">
    <property type="entry name" value="Winged helix' DNA-binding domain"/>
    <property type="match status" value="1"/>
</dbReference>
<keyword evidence="3" id="KW-0238">DNA-binding</keyword>
<sequence>MDKIKRNERLSAIARMLADAPNRIHTLGEFCELFDAAKSTVSEDIDLVAEAFRRFDLGTLETVAGAAGGARFRPTVSRERAVQALAALAKRLEEPGRMLPGGFLYTSDVTSEPDTAQLIGEILAQQYYDRQPDLVLTMETKGIPIALMTARALGVPLVIARRDSRAYEGSAVKINYVGGGDRIETMALARRAVHPGQRALIIDDFMKGGGTLQGMVDMMREFQAEVAGVGVMIATRAPEQKLVEGARSLLILEKFDRERGAAVVRPADAYAL</sequence>
<dbReference type="NCBIfam" id="TIGR01743">
    <property type="entry name" value="purR_Bsub"/>
    <property type="match status" value="1"/>
</dbReference>
<name>A0A9D0ZLI4_9FIRM</name>
<dbReference type="InterPro" id="IPR010078">
    <property type="entry name" value="PurR_Bsub"/>
</dbReference>
<feature type="domain" description="Bacterial purine repressor N-terminal" evidence="7">
    <location>
        <begin position="5"/>
        <end position="74"/>
    </location>
</feature>
<accession>A0A9D0ZLI4</accession>
<dbReference type="Pfam" id="PF00156">
    <property type="entry name" value="Pribosyltran"/>
    <property type="match status" value="1"/>
</dbReference>
<evidence type="ECO:0000313" key="9">
    <source>
        <dbReference type="Proteomes" id="UP000824260"/>
    </source>
</evidence>
<proteinExistence type="inferred from homology"/>
<comment type="similarity">
    <text evidence="5">Belongs to the purine/pyrimidine phosphoribosyltransferase family. PurR subfamily.</text>
</comment>
<reference evidence="8" key="1">
    <citation type="submission" date="2020-10" db="EMBL/GenBank/DDBJ databases">
        <authorList>
            <person name="Gilroy R."/>
        </authorList>
    </citation>
    <scope>NUCLEOTIDE SEQUENCE</scope>
    <source>
        <strain evidence="8">ChiSjej6B24-2974</strain>
    </source>
</reference>
<evidence type="ECO:0000256" key="1">
    <source>
        <dbReference type="ARBA" id="ARBA00011738"/>
    </source>
</evidence>
<protein>
    <submittedName>
        <fullName evidence="8">Pur operon repressor</fullName>
    </submittedName>
</protein>
<dbReference type="PANTHER" id="PTHR43864">
    <property type="entry name" value="HYPOXANTHINE/GUANINE PHOSPHORIBOSYLTRANSFERASE"/>
    <property type="match status" value="1"/>
</dbReference>
<comment type="caution">
    <text evidence="8">The sequence shown here is derived from an EMBL/GenBank/DDBJ whole genome shotgun (WGS) entry which is preliminary data.</text>
</comment>
<comment type="subunit">
    <text evidence="1">Homodimer.</text>
</comment>
<dbReference type="Gene3D" id="3.40.50.2020">
    <property type="match status" value="1"/>
</dbReference>
<dbReference type="PANTHER" id="PTHR43864:SF2">
    <property type="entry name" value="PUR OPERON REPRESSOR"/>
    <property type="match status" value="1"/>
</dbReference>
<dbReference type="InterPro" id="IPR029057">
    <property type="entry name" value="PRTase-like"/>
</dbReference>
<organism evidence="8 9">
    <name type="scientific">Candidatus Pullichristensenella stercorigallinarum</name>
    <dbReference type="NCBI Taxonomy" id="2840909"/>
    <lineage>
        <taxon>Bacteria</taxon>
        <taxon>Bacillati</taxon>
        <taxon>Bacillota</taxon>
        <taxon>Clostridia</taxon>
        <taxon>Candidatus Pullichristensenella</taxon>
    </lineage>
</organism>
<dbReference type="Gene3D" id="1.10.10.10">
    <property type="entry name" value="Winged helix-like DNA-binding domain superfamily/Winged helix DNA-binding domain"/>
    <property type="match status" value="1"/>
</dbReference>
<evidence type="ECO:0000313" key="8">
    <source>
        <dbReference type="EMBL" id="HIQ82848.1"/>
    </source>
</evidence>
<dbReference type="Pfam" id="PF09182">
    <property type="entry name" value="PuR_N"/>
    <property type="match status" value="1"/>
</dbReference>
<dbReference type="Proteomes" id="UP000824260">
    <property type="component" value="Unassembled WGS sequence"/>
</dbReference>
<evidence type="ECO:0000256" key="3">
    <source>
        <dbReference type="ARBA" id="ARBA00023125"/>
    </source>
</evidence>
<evidence type="ECO:0000259" key="6">
    <source>
        <dbReference type="Pfam" id="PF00156"/>
    </source>
</evidence>
<keyword evidence="4" id="KW-0804">Transcription</keyword>
<reference evidence="8" key="2">
    <citation type="journal article" date="2021" name="PeerJ">
        <title>Extensive microbial diversity within the chicken gut microbiome revealed by metagenomics and culture.</title>
        <authorList>
            <person name="Gilroy R."/>
            <person name="Ravi A."/>
            <person name="Getino M."/>
            <person name="Pursley I."/>
            <person name="Horton D.L."/>
            <person name="Alikhan N.F."/>
            <person name="Baker D."/>
            <person name="Gharbi K."/>
            <person name="Hall N."/>
            <person name="Watson M."/>
            <person name="Adriaenssens E.M."/>
            <person name="Foster-Nyarko E."/>
            <person name="Jarju S."/>
            <person name="Secka A."/>
            <person name="Antonio M."/>
            <person name="Oren A."/>
            <person name="Chaudhuri R.R."/>
            <person name="La Ragione R."/>
            <person name="Hildebrand F."/>
            <person name="Pallen M.J."/>
        </authorList>
    </citation>
    <scope>NUCLEOTIDE SEQUENCE</scope>
    <source>
        <strain evidence="8">ChiSjej6B24-2974</strain>
    </source>
</reference>
<dbReference type="GO" id="GO:0045982">
    <property type="term" value="P:negative regulation of purine nucleobase metabolic process"/>
    <property type="evidence" value="ECO:0007669"/>
    <property type="project" value="InterPro"/>
</dbReference>
<feature type="domain" description="Phosphoribosyltransferase" evidence="6">
    <location>
        <begin position="111"/>
        <end position="248"/>
    </location>
</feature>
<keyword evidence="2" id="KW-0805">Transcription regulation</keyword>
<dbReference type="InterPro" id="IPR036390">
    <property type="entry name" value="WH_DNA-bd_sf"/>
</dbReference>
<dbReference type="InterPro" id="IPR000836">
    <property type="entry name" value="PRTase_dom"/>
</dbReference>
<evidence type="ECO:0000259" key="7">
    <source>
        <dbReference type="Pfam" id="PF09182"/>
    </source>
</evidence>
<dbReference type="GO" id="GO:0045892">
    <property type="term" value="P:negative regulation of DNA-templated transcription"/>
    <property type="evidence" value="ECO:0007669"/>
    <property type="project" value="InterPro"/>
</dbReference>
<dbReference type="EMBL" id="DVFZ01000070">
    <property type="protein sequence ID" value="HIQ82848.1"/>
    <property type="molecule type" value="Genomic_DNA"/>
</dbReference>
<dbReference type="CDD" id="cd06223">
    <property type="entry name" value="PRTases_typeI"/>
    <property type="match status" value="1"/>
</dbReference>
<evidence type="ECO:0000256" key="5">
    <source>
        <dbReference type="ARBA" id="ARBA00049656"/>
    </source>
</evidence>
<gene>
    <name evidence="8" type="primary">purR</name>
    <name evidence="8" type="ORF">IAA52_07065</name>
</gene>
<evidence type="ECO:0000256" key="4">
    <source>
        <dbReference type="ARBA" id="ARBA00023163"/>
    </source>
</evidence>
<dbReference type="SUPFAM" id="SSF53271">
    <property type="entry name" value="PRTase-like"/>
    <property type="match status" value="1"/>
</dbReference>